<dbReference type="InterPro" id="IPR048054">
    <property type="entry name" value="PecA_C"/>
</dbReference>
<dbReference type="GO" id="GO:0004190">
    <property type="term" value="F:aspartic-type endopeptidase activity"/>
    <property type="evidence" value="ECO:0007669"/>
    <property type="project" value="InterPro"/>
</dbReference>
<feature type="domain" description="Cadherin" evidence="3">
    <location>
        <begin position="557"/>
        <end position="659"/>
    </location>
</feature>
<evidence type="ECO:0000259" key="3">
    <source>
        <dbReference type="PROSITE" id="PS50268"/>
    </source>
</evidence>
<dbReference type="Gene3D" id="2.40.70.10">
    <property type="entry name" value="Acid Proteases"/>
    <property type="match status" value="1"/>
</dbReference>
<dbReference type="SUPFAM" id="SSF49313">
    <property type="entry name" value="Cadherin-like"/>
    <property type="match status" value="1"/>
</dbReference>
<organism evidence="4 5">
    <name type="scientific">Mycolicibacterium fluoranthenivorans</name>
    <dbReference type="NCBI Taxonomy" id="258505"/>
    <lineage>
        <taxon>Bacteria</taxon>
        <taxon>Bacillati</taxon>
        <taxon>Actinomycetota</taxon>
        <taxon>Actinomycetes</taxon>
        <taxon>Mycobacteriales</taxon>
        <taxon>Mycobacteriaceae</taxon>
        <taxon>Mycolicibacterium</taxon>
    </lineage>
</organism>
<dbReference type="KEGG" id="mflu:HZU40_16945"/>
<dbReference type="InterPro" id="IPR021109">
    <property type="entry name" value="Peptidase_aspartic_dom_sf"/>
</dbReference>
<dbReference type="PANTHER" id="PTHR47197:SF3">
    <property type="entry name" value="DIHYDRO-HEME D1 DEHYDROGENASE"/>
    <property type="match status" value="1"/>
</dbReference>
<feature type="region of interest" description="Disordered" evidence="2">
    <location>
        <begin position="39"/>
        <end position="78"/>
    </location>
</feature>
<dbReference type="InterPro" id="IPR006311">
    <property type="entry name" value="TAT_signal"/>
</dbReference>
<dbReference type="InterPro" id="IPR002126">
    <property type="entry name" value="Cadherin-like_dom"/>
</dbReference>
<dbReference type="Gene3D" id="2.130.10.10">
    <property type="entry name" value="YVTN repeat-like/Quinoprotein amine dehydrogenase"/>
    <property type="match status" value="2"/>
</dbReference>
<evidence type="ECO:0000256" key="1">
    <source>
        <dbReference type="ARBA" id="ARBA00001935"/>
    </source>
</evidence>
<dbReference type="NCBIfam" id="TIGR02276">
    <property type="entry name" value="beta_rpt_yvtn"/>
    <property type="match status" value="3"/>
</dbReference>
<dbReference type="RefSeq" id="WP_187099073.1">
    <property type="nucleotide sequence ID" value="NZ_CP059894.1"/>
</dbReference>
<feature type="region of interest" description="Disordered" evidence="2">
    <location>
        <begin position="1"/>
        <end position="21"/>
    </location>
</feature>
<dbReference type="GO" id="GO:0005509">
    <property type="term" value="F:calcium ion binding"/>
    <property type="evidence" value="ECO:0007669"/>
    <property type="project" value="InterPro"/>
</dbReference>
<feature type="compositionally biased region" description="Low complexity" evidence="2">
    <location>
        <begin position="100"/>
        <end position="125"/>
    </location>
</feature>
<name>A0A7G8PN39_9MYCO</name>
<dbReference type="NCBIfam" id="NF012211">
    <property type="entry name" value="tand_rpt_95"/>
    <property type="match status" value="1"/>
</dbReference>
<accession>A0A7G8PN39</accession>
<dbReference type="InterPro" id="IPR015943">
    <property type="entry name" value="WD40/YVTN_repeat-like_dom_sf"/>
</dbReference>
<dbReference type="EMBL" id="CP059894">
    <property type="protein sequence ID" value="QNJ95755.1"/>
    <property type="molecule type" value="Genomic_DNA"/>
</dbReference>
<dbReference type="Pfam" id="PF20729">
    <property type="entry name" value="PE-PGRS_C"/>
    <property type="match status" value="1"/>
</dbReference>
<dbReference type="Gene3D" id="2.60.40.10">
    <property type="entry name" value="Immunoglobulins"/>
    <property type="match status" value="3"/>
</dbReference>
<dbReference type="NCBIfam" id="NF038019">
    <property type="entry name" value="PE_process_PecA"/>
    <property type="match status" value="1"/>
</dbReference>
<evidence type="ECO:0000313" key="5">
    <source>
        <dbReference type="Proteomes" id="UP000515498"/>
    </source>
</evidence>
<dbReference type="PANTHER" id="PTHR47197">
    <property type="entry name" value="PROTEIN NIRF"/>
    <property type="match status" value="1"/>
</dbReference>
<dbReference type="InterPro" id="IPR010221">
    <property type="entry name" value="VCBS_dom"/>
</dbReference>
<dbReference type="Gene3D" id="2.60.40.60">
    <property type="entry name" value="Cadherins"/>
    <property type="match status" value="1"/>
</dbReference>
<feature type="compositionally biased region" description="Basic residues" evidence="2">
    <location>
        <begin position="1"/>
        <end position="15"/>
    </location>
</feature>
<feature type="region of interest" description="Disordered" evidence="2">
    <location>
        <begin position="90"/>
        <end position="147"/>
    </location>
</feature>
<dbReference type="NCBIfam" id="TIGR01965">
    <property type="entry name" value="VCBS_repeat"/>
    <property type="match status" value="6"/>
</dbReference>
<dbReference type="PROSITE" id="PS51318">
    <property type="entry name" value="TAT"/>
    <property type="match status" value="1"/>
</dbReference>
<dbReference type="PROSITE" id="PS50268">
    <property type="entry name" value="CADHERIN_2"/>
    <property type="match status" value="2"/>
</dbReference>
<feature type="compositionally biased region" description="Basic and acidic residues" evidence="2">
    <location>
        <begin position="131"/>
        <end position="141"/>
    </location>
</feature>
<feature type="domain" description="Cadherin" evidence="3">
    <location>
        <begin position="254"/>
        <end position="351"/>
    </location>
</feature>
<dbReference type="GO" id="GO:0007156">
    <property type="term" value="P:homophilic cell adhesion via plasma membrane adhesion molecules"/>
    <property type="evidence" value="ECO:0007669"/>
    <property type="project" value="InterPro"/>
</dbReference>
<gene>
    <name evidence="4" type="ORF">HZU40_16945</name>
</gene>
<feature type="compositionally biased region" description="Low complexity" evidence="2">
    <location>
        <begin position="39"/>
        <end position="76"/>
    </location>
</feature>
<sequence length="1320" mass="129317">MARRARHRSPRHRSGGRREPFAWLGAGAVTLGVGAALAAGPAVARADDTSSSSATSSSATSTTSTTSATSGATETSRPAAVHVWHLPTLSMPRKPHHSAHAGSPSAGAATTPKTSAGSTAAADTPSAPPVRHGEAAAEHDAPAPARPVPAAAPAEVAAVRVNSVTPHVVPGLTQTFRAVVRALTAPWTVSGSGRGTPAESPAVWVLAAAARRQIGATEDTVVTPVAATATVSALAVATANADPVFGTATVGTPNSSTGVVTGKVVATDADKDTLTYTAAAQSTAGGTVALNTSTGTFTYTPTTAARHAAAAIGATTATSDTFTVDASDGNGGTATQTVTVKVAPLNTAPVLAATQVAGAVSATDPDGDTLSYSATPTKGTIAFSSTGAFTYTPTAAAQHAAAATGASSSVKTDTFTVTVSDGYGGTVATKVTVTITPADTAPVISTIPTVSAPNAATGVVTGTVAATDADNDKLTYAATAAKGTVSINTGTGVFTYTPTTAARHAAASDTATDADKSDTVTITVSDGHGGTVTSAVDVTVAPRDSAPKVSATVGSPNSMTGVVTGTIKATDAEKDTVVYSVTTATAKGTLTLDASSGAYTYTPTTDARLAAAAKGAGTAATHDTFTVAVDDGHGATVTKTVTVPVSPLGDKPVAGTPSVGSADSTGTVTGTVEFTEPYPQLPLTYAVTTATTKGTITLDAATGEFTYTPNTVARLAAGVSTTPVTDKFTVSAANSITSTSETVTVTVAPAVLGVTDSTGTGGTPFVRTGTLSPDGKTAYVANASAGTVSVTDTASNAVTGTITVGKNPGAIAVSADGATVYVANAGSGTVSVINTATDTVIKTIRVGSTPSGLALRLNGSRLYVANAGSGTVTVINTATRIVTKTIRVGSAPVGLAISADGSALYVTNTGADSVSVINAATNRLAVTTGLGVAVDTLLSGSGATLSVSNGVDTPVAGTITVGTPSTTTGAVTGTVSYTDPSGKTLTYKVITAPADGTVKVTSTGAFTYTPTVAARLAAALTSGSTDTFTVAATNGLATTAQTVTVPVSGEVNASVALKMVYGTEPVIHISVNGGPSVPVLVDTGSVGLVITSKYVGTQQDLGTSTGSGASGYSGGLSYTFDTYTTTVDFGNGIVSGPTSVDIVSAASQSAFASFAARDGVVGILGIGPNSYGPGPSSVISALPGDLNYGVLIDEQDGLLEFGPNPRSALVTLSGAPWTTLEVQVGTGVVTQVLTVIDSGGVYGTIPSSLVGGGSSVPVGTVIKVYTSDGATLLYSYTTTSGNRPTVTSDIYMNSGTAPFALGPIYISYTGSSAGQTIFDV</sequence>
<reference evidence="4 5" key="1">
    <citation type="submission" date="2020-07" db="EMBL/GenBank/DDBJ databases">
        <title>Draft genome sequence of four isobutane-metabolizing strains capable of cometabolically degrading diverse ether contaminants.</title>
        <authorList>
            <person name="Chen W."/>
            <person name="Faulkner N."/>
            <person name="Smith C."/>
            <person name="Hyman M."/>
        </authorList>
    </citation>
    <scope>NUCLEOTIDE SEQUENCE [LARGE SCALE GENOMIC DNA]</scope>
    <source>
        <strain evidence="4 5">2A</strain>
    </source>
</reference>
<keyword evidence="4" id="KW-0645">Protease</keyword>
<keyword evidence="4" id="KW-0378">Hydrolase</keyword>
<dbReference type="GO" id="GO:0016020">
    <property type="term" value="C:membrane"/>
    <property type="evidence" value="ECO:0007669"/>
    <property type="project" value="InterPro"/>
</dbReference>
<dbReference type="SUPFAM" id="SSF50974">
    <property type="entry name" value="Nitrous oxide reductase, N-terminal domain"/>
    <property type="match status" value="2"/>
</dbReference>
<evidence type="ECO:0000256" key="2">
    <source>
        <dbReference type="SAM" id="MobiDB-lite"/>
    </source>
</evidence>
<dbReference type="InterPro" id="IPR011964">
    <property type="entry name" value="YVTN_b-propeller_repeat"/>
</dbReference>
<dbReference type="InterPro" id="IPR013783">
    <property type="entry name" value="Ig-like_fold"/>
</dbReference>
<protein>
    <submittedName>
        <fullName evidence="4">PecA family PE domain-processing aspartic protease</fullName>
    </submittedName>
</protein>
<dbReference type="Pfam" id="PF17963">
    <property type="entry name" value="Big_9"/>
    <property type="match status" value="5"/>
</dbReference>
<dbReference type="InterPro" id="IPR011045">
    <property type="entry name" value="N2O_reductase_N"/>
</dbReference>
<dbReference type="GO" id="GO:0006508">
    <property type="term" value="P:proteolysis"/>
    <property type="evidence" value="ECO:0007669"/>
    <property type="project" value="UniProtKB-KW"/>
</dbReference>
<comment type="cofactor">
    <cofactor evidence="1">
        <name>Cu cation</name>
        <dbReference type="ChEBI" id="CHEBI:23378"/>
    </cofactor>
</comment>
<dbReference type="InterPro" id="IPR051200">
    <property type="entry name" value="Host-pathogen_enzymatic-act"/>
</dbReference>
<dbReference type="GO" id="GO:0005975">
    <property type="term" value="P:carbohydrate metabolic process"/>
    <property type="evidence" value="ECO:0007669"/>
    <property type="project" value="UniProtKB-ARBA"/>
</dbReference>
<evidence type="ECO:0000313" key="4">
    <source>
        <dbReference type="EMBL" id="QNJ95755.1"/>
    </source>
</evidence>
<feature type="region of interest" description="Disordered" evidence="2">
    <location>
        <begin position="648"/>
        <end position="667"/>
    </location>
</feature>
<dbReference type="Proteomes" id="UP000515498">
    <property type="component" value="Chromosome"/>
</dbReference>
<proteinExistence type="predicted"/>
<dbReference type="InterPro" id="IPR015919">
    <property type="entry name" value="Cadherin-like_sf"/>
</dbReference>